<sequence length="299" mass="35387">MEEVKILVYAFVSFLSQEQLPIAATSAEIEINRETRQIRLHQYDLHCTEPYAELAKAGLDSLMRTHTLNADLAPISMTSKHMYEDEGKLNAILYLHYKDDKDLRKISFYADAEGRLSYPYIHQYNYDLEQGRIDGRYIRFDAQNTVKFTMRQKGDLSRKTYSLANAWKALENEKFIDVSAEFSKKDFEKVRKFVFKNGDRRTFRNMDNGNPHYRFSDFDLYLGASGQLNLLETKKIARTNYNELVIHDKQYYTLYFITGEQMGKNRTNLKKDRVYWHNTTYAHKEALKAYLQKLKDQTY</sequence>
<accession>A0A0P7A6X9</accession>
<protein>
    <submittedName>
        <fullName evidence="1">Uncharacterized protein</fullName>
    </submittedName>
</protein>
<reference evidence="1 2" key="1">
    <citation type="submission" date="2015-09" db="EMBL/GenBank/DDBJ databases">
        <title>Genome sequence of the marine flavobacterium Croceitalea dokdonensis DOKDO 023 that contains proton- and sodium-pumping rhodopsins.</title>
        <authorList>
            <person name="Kwon S.-K."/>
            <person name="Lee H.K."/>
            <person name="Kwak M.-J."/>
            <person name="Kim J.F."/>
        </authorList>
    </citation>
    <scope>NUCLEOTIDE SEQUENCE [LARGE SCALE GENOMIC DNA]</scope>
    <source>
        <strain evidence="1 2">DOKDO 023</strain>
    </source>
</reference>
<name>A0A0P7A6X9_9FLAO</name>
<proteinExistence type="predicted"/>
<dbReference type="AlphaFoldDB" id="A0A0P7A6X9"/>
<gene>
    <name evidence="1" type="ORF">I595_939</name>
</gene>
<organism evidence="1 2">
    <name type="scientific">Croceitalea dokdonensis DOKDO 023</name>
    <dbReference type="NCBI Taxonomy" id="1300341"/>
    <lineage>
        <taxon>Bacteria</taxon>
        <taxon>Pseudomonadati</taxon>
        <taxon>Bacteroidota</taxon>
        <taxon>Flavobacteriia</taxon>
        <taxon>Flavobacteriales</taxon>
        <taxon>Flavobacteriaceae</taxon>
        <taxon>Croceitalea</taxon>
    </lineage>
</organism>
<evidence type="ECO:0000313" key="1">
    <source>
        <dbReference type="EMBL" id="KPM32521.1"/>
    </source>
</evidence>
<evidence type="ECO:0000313" key="2">
    <source>
        <dbReference type="Proteomes" id="UP000050280"/>
    </source>
</evidence>
<dbReference type="Proteomes" id="UP000050280">
    <property type="component" value="Unassembled WGS sequence"/>
</dbReference>
<dbReference type="OrthoDB" id="1431153at2"/>
<keyword evidence="2" id="KW-1185">Reference proteome</keyword>
<dbReference type="RefSeq" id="WP_054558172.1">
    <property type="nucleotide sequence ID" value="NZ_LDJX01000002.1"/>
</dbReference>
<dbReference type="EMBL" id="LDJX01000002">
    <property type="protein sequence ID" value="KPM32521.1"/>
    <property type="molecule type" value="Genomic_DNA"/>
</dbReference>
<comment type="caution">
    <text evidence="1">The sequence shown here is derived from an EMBL/GenBank/DDBJ whole genome shotgun (WGS) entry which is preliminary data.</text>
</comment>
<dbReference type="STRING" id="1300341.I595_939"/>